<dbReference type="Proteomes" id="UP000218627">
    <property type="component" value="Unassembled WGS sequence"/>
</dbReference>
<sequence length="74" mass="9318">MTREEAIKKLLEENKEFKQYYEKHDELNKLVDKLEKHRPMTHELELEIEKLKKERLYYKDMMEKILQDYMKKNA</sequence>
<accession>A0A285P2F5</accession>
<dbReference type="InterPro" id="IPR038444">
    <property type="entry name" value="DUF465_sf"/>
</dbReference>
<gene>
    <name evidence="2" type="ORF">SAMN06265353_1486</name>
</gene>
<reference evidence="3" key="1">
    <citation type="submission" date="2017-09" db="EMBL/GenBank/DDBJ databases">
        <authorList>
            <person name="Varghese N."/>
            <person name="Submissions S."/>
        </authorList>
    </citation>
    <scope>NUCLEOTIDE SEQUENCE [LARGE SCALE GENOMIC DNA]</scope>
    <source>
        <strain evidence="3">DSM 2913</strain>
    </source>
</reference>
<organism evidence="2 3">
    <name type="scientific">Hydrogenobacter hydrogenophilus</name>
    <dbReference type="NCBI Taxonomy" id="35835"/>
    <lineage>
        <taxon>Bacteria</taxon>
        <taxon>Pseudomonadati</taxon>
        <taxon>Aquificota</taxon>
        <taxon>Aquificia</taxon>
        <taxon>Aquificales</taxon>
        <taxon>Aquificaceae</taxon>
        <taxon>Hydrogenobacter</taxon>
    </lineage>
</organism>
<feature type="coiled-coil region" evidence="1">
    <location>
        <begin position="7"/>
        <end position="37"/>
    </location>
</feature>
<proteinExistence type="predicted"/>
<dbReference type="InterPro" id="IPR007420">
    <property type="entry name" value="DUF465"/>
</dbReference>
<name>A0A285P2F5_9AQUI</name>
<dbReference type="AlphaFoldDB" id="A0A285P2F5"/>
<protein>
    <recommendedName>
        <fullName evidence="4">DUF465 domain-containing protein</fullName>
    </recommendedName>
</protein>
<keyword evidence="1" id="KW-0175">Coiled coil</keyword>
<evidence type="ECO:0008006" key="4">
    <source>
        <dbReference type="Google" id="ProtNLM"/>
    </source>
</evidence>
<evidence type="ECO:0000256" key="1">
    <source>
        <dbReference type="SAM" id="Coils"/>
    </source>
</evidence>
<evidence type="ECO:0000313" key="3">
    <source>
        <dbReference type="Proteomes" id="UP000218627"/>
    </source>
</evidence>
<dbReference type="EMBL" id="OBEN01000009">
    <property type="protein sequence ID" value="SNZ15900.1"/>
    <property type="molecule type" value="Genomic_DNA"/>
</dbReference>
<dbReference type="RefSeq" id="WP_096602937.1">
    <property type="nucleotide sequence ID" value="NZ_OBEN01000009.1"/>
</dbReference>
<evidence type="ECO:0000313" key="2">
    <source>
        <dbReference type="EMBL" id="SNZ15900.1"/>
    </source>
</evidence>
<dbReference type="Pfam" id="PF04325">
    <property type="entry name" value="DUF465"/>
    <property type="match status" value="1"/>
</dbReference>
<keyword evidence="3" id="KW-1185">Reference proteome</keyword>
<dbReference type="Gene3D" id="6.10.280.50">
    <property type="match status" value="1"/>
</dbReference>
<dbReference type="OrthoDB" id="15440at2"/>